<evidence type="ECO:0000313" key="2">
    <source>
        <dbReference type="Proteomes" id="UP000548504"/>
    </source>
</evidence>
<reference evidence="1 2" key="1">
    <citation type="submission" date="2020-08" db="EMBL/GenBank/DDBJ databases">
        <title>Emergence and comparative genomics analysis of Citrobacter in Fennec fox imported from North Africa to China.</title>
        <authorList>
            <person name="Zheng B."/>
        </authorList>
    </citation>
    <scope>NUCLEOTIDE SEQUENCE [LARGE SCALE GENOMIC DNA]</scope>
    <source>
        <strain evidence="1 2">FF141</strain>
    </source>
</reference>
<name>A0A7X1BTE3_9ENTR</name>
<organism evidence="1 2">
    <name type="scientific">Citrobacter cronae</name>
    <dbReference type="NCBI Taxonomy" id="1748967"/>
    <lineage>
        <taxon>Bacteria</taxon>
        <taxon>Pseudomonadati</taxon>
        <taxon>Pseudomonadota</taxon>
        <taxon>Gammaproteobacteria</taxon>
        <taxon>Enterobacterales</taxon>
        <taxon>Enterobacteriaceae</taxon>
        <taxon>Citrobacter</taxon>
        <taxon>Citrobacter freundii complex</taxon>
    </lineage>
</organism>
<dbReference type="InterPro" id="IPR036390">
    <property type="entry name" value="WH_DNA-bd_sf"/>
</dbReference>
<dbReference type="EMBL" id="JACLAG010000010">
    <property type="protein sequence ID" value="MBC2622748.1"/>
    <property type="molecule type" value="Genomic_DNA"/>
</dbReference>
<dbReference type="Proteomes" id="UP000548504">
    <property type="component" value="Unassembled WGS sequence"/>
</dbReference>
<protein>
    <submittedName>
        <fullName evidence="1">Helix-turn-helix transcriptional regulator</fullName>
    </submittedName>
</protein>
<accession>A0A7X1BTE3</accession>
<proteinExistence type="predicted"/>
<gene>
    <name evidence="1" type="ORF">H7I73_24210</name>
</gene>
<dbReference type="RefSeq" id="WP_071667178.1">
    <property type="nucleotide sequence ID" value="NZ_JACLAG010000010.1"/>
</dbReference>
<dbReference type="AlphaFoldDB" id="A0A7X1BTE3"/>
<evidence type="ECO:0000313" key="1">
    <source>
        <dbReference type="EMBL" id="MBC2622748.1"/>
    </source>
</evidence>
<dbReference type="SUPFAM" id="SSF46785">
    <property type="entry name" value="Winged helix' DNA-binding domain"/>
    <property type="match status" value="1"/>
</dbReference>
<sequence length="107" mass="12069">MALSTIQKLALSCIGRRYNEQHVFTPVTLLAITAYIDEHYGGRKARTQNVRQSLARLEQQCLLTVHTLNETPPVHTYQLTEVGMLKAQEIILEEDSAASQGPDLFWS</sequence>
<comment type="caution">
    <text evidence="1">The sequence shown here is derived from an EMBL/GenBank/DDBJ whole genome shotgun (WGS) entry which is preliminary data.</text>
</comment>